<dbReference type="Gene3D" id="3.30.450.20">
    <property type="entry name" value="PAS domain"/>
    <property type="match status" value="1"/>
</dbReference>
<dbReference type="CDD" id="cd16922">
    <property type="entry name" value="HATPase_EvgS-ArcB-TorS-like"/>
    <property type="match status" value="1"/>
</dbReference>
<dbReference type="InterPro" id="IPR004358">
    <property type="entry name" value="Sig_transdc_His_kin-like_C"/>
</dbReference>
<dbReference type="Gene3D" id="3.30.565.10">
    <property type="entry name" value="Histidine kinase-like ATPase, C-terminal domain"/>
    <property type="match status" value="1"/>
</dbReference>
<feature type="signal peptide" evidence="7">
    <location>
        <begin position="1"/>
        <end position="23"/>
    </location>
</feature>
<evidence type="ECO:0000256" key="1">
    <source>
        <dbReference type="ARBA" id="ARBA00000085"/>
    </source>
</evidence>
<dbReference type="SUPFAM" id="SSF53850">
    <property type="entry name" value="Periplasmic binding protein-like II"/>
    <property type="match status" value="2"/>
</dbReference>
<dbReference type="InterPro" id="IPR035965">
    <property type="entry name" value="PAS-like_dom_sf"/>
</dbReference>
<evidence type="ECO:0000256" key="3">
    <source>
        <dbReference type="ARBA" id="ARBA00022553"/>
    </source>
</evidence>
<dbReference type="InterPro" id="IPR036097">
    <property type="entry name" value="HisK_dim/P_sf"/>
</dbReference>
<dbReference type="InterPro" id="IPR001789">
    <property type="entry name" value="Sig_transdc_resp-reg_receiver"/>
</dbReference>
<dbReference type="InterPro" id="IPR036641">
    <property type="entry name" value="HPT_dom_sf"/>
</dbReference>
<sequence length="1197" mass="130433">MRTPVVRWLVLLILAFMPMWAMGADVPATTASLSPRQSEWLGRHPTIILGIYDSGWPPFESIQNGRPQGLGYDYLSLLATRLGLRVEVRTYPSWTAVLDAACRGEVDVVMNVTLTADRTRCMVYTQPYIEAPLAVVGRPDDTRTSTDPDLQGLRVVTEGEFVTSDQVRARFPRAVRINAADTLAALGMVGRDEADVYIGNAYVASTLIGAKALQRVSLLRPSDLPQERLHFGVTNASQPLAEALDGALARLTSAEREAIADRWLQPLQWSRRSQLILGNAEKRVLAQPLRLGFAPQAAPLAFIDADGQPSGVAGDYLRQLNLAGAHLTRVPAHDWFEVREQLRKGEVDAIMGIPNDSTYLGPGWVFSQPFITVPNVIVVGSQSPPVLSLADLNGHSILVSDPDRLRGFILQHAPNARIVPARSGEQALARLARGDADAYVGNLATADRIVRESYPTQLHVTAPAGLNDRLSLAVKREYAPLATTFDRVLVNLGTREHEAIRGDWLSAEYRSGLDWRSIARWAVPLALVLLTAFLVHGWGYWRLRNEVSMRRRLEQRLAEVTDNLPATVYQARRDASGQFSFPYIAGDMEALFGLSAAEAMADGGQVMERVEAQDRARVRAALDQAARDFDVLDMEFRTRPHGSTRWVRSRATPYAAEEGQMLWSGYWVDVTEARAQADALVAAKAAAEQAAQAKSAFLATMSHEIRTPMSGVLGMVEVLAHTPLDDEQRRIIAVIEDSAQMLRHILDDILDYSRIDAGALQLELQPLALRSLLDNVQQLLAPQAAAKGLQLQLQVDADVAPWHLGDGLRLRQIVFNLLSNAIKFTAHGRVSIALAMEQDDEGAQRLRLSVADTGIGISPEQRERLFMPFAQADVATSRQYGGTGLGLSICQRLVALMGGALDLHSVPGEGTEVVVRLVLPVVPAMEPGEAALTGGDGVPTLPEALQRRRVLVVEDHPTNQALMRWRLQQLGLAYALAADGQEALELLKQGTYDLVITDCRMPVLDGYAMTKRLREDERAQGRPRMPVIALSASALAEDLQRCREAGMDDLLAKPVALATLRQALLRWLDADAAAHDPRHAADAAVATPAAGAPSRSAIVQRFGSEHVANVMIDSMRSATEDDLRHSRSALDADDSHAAAEALHRMAGGLGALGAGTLAVQARTLMEQVEREGVPACRDAIEGFEQALRAYLASLQAG</sequence>
<dbReference type="SUPFAM" id="SSF52172">
    <property type="entry name" value="CheY-like"/>
    <property type="match status" value="1"/>
</dbReference>
<feature type="domain" description="HPt" evidence="11">
    <location>
        <begin position="1104"/>
        <end position="1197"/>
    </location>
</feature>
<dbReference type="PROSITE" id="PS50109">
    <property type="entry name" value="HIS_KIN"/>
    <property type="match status" value="1"/>
</dbReference>
<dbReference type="Gene3D" id="1.10.287.130">
    <property type="match status" value="1"/>
</dbReference>
<feature type="chain" id="PRO_5046716443" description="histidine kinase" evidence="7">
    <location>
        <begin position="24"/>
        <end position="1197"/>
    </location>
</feature>
<reference evidence="12 13" key="1">
    <citation type="submission" date="2024-09" db="EMBL/GenBank/DDBJ databases">
        <authorList>
            <consortium name="All-Russian atlas of soil microorganisms"/>
            <consortium name="as a basis for the search for new antimicrobial producers and enzymes with unique properties"/>
            <person name="Sokolova E.A."/>
            <person name="Voronina E.N."/>
        </authorList>
    </citation>
    <scope>NUCLEOTIDE SEQUENCE [LARGE SCALE GENOMIC DNA]</scope>
    <source>
        <strain evidence="12 13">AF-22b-331.1</strain>
    </source>
</reference>
<dbReference type="PRINTS" id="PR00344">
    <property type="entry name" value="BCTRLSENSOR"/>
</dbReference>
<dbReference type="InterPro" id="IPR036890">
    <property type="entry name" value="HATPase_C_sf"/>
</dbReference>
<keyword evidence="7" id="KW-0732">Signal</keyword>
<dbReference type="InterPro" id="IPR011006">
    <property type="entry name" value="CheY-like_superfamily"/>
</dbReference>
<evidence type="ECO:0000259" key="9">
    <source>
        <dbReference type="PROSITE" id="PS50110"/>
    </source>
</evidence>
<evidence type="ECO:0000256" key="5">
    <source>
        <dbReference type="PROSITE-ProRule" id="PRU00110"/>
    </source>
</evidence>
<feature type="domain" description="PAS" evidence="10">
    <location>
        <begin position="553"/>
        <end position="629"/>
    </location>
</feature>
<dbReference type="Pfam" id="PF00512">
    <property type="entry name" value="HisKA"/>
    <property type="match status" value="1"/>
</dbReference>
<keyword evidence="3 6" id="KW-0597">Phosphoprotein</keyword>
<comment type="catalytic activity">
    <reaction evidence="1">
        <text>ATP + protein L-histidine = ADP + protein N-phospho-L-histidine.</text>
        <dbReference type="EC" id="2.7.13.3"/>
    </reaction>
</comment>
<dbReference type="InterPro" id="IPR008207">
    <property type="entry name" value="Sig_transdc_His_kin_Hpt_dom"/>
</dbReference>
<dbReference type="Gene3D" id="3.40.190.10">
    <property type="entry name" value="Periplasmic binding protein-like II"/>
    <property type="match status" value="4"/>
</dbReference>
<dbReference type="PROSITE" id="PS50894">
    <property type="entry name" value="HPT"/>
    <property type="match status" value="1"/>
</dbReference>
<feature type="domain" description="Histidine kinase" evidence="8">
    <location>
        <begin position="700"/>
        <end position="921"/>
    </location>
</feature>
<dbReference type="Pfam" id="PF01627">
    <property type="entry name" value="Hpt"/>
    <property type="match status" value="1"/>
</dbReference>
<dbReference type="PROSITE" id="PS50110">
    <property type="entry name" value="RESPONSE_REGULATORY"/>
    <property type="match status" value="1"/>
</dbReference>
<feature type="modified residue" description="Phosphohistidine" evidence="5">
    <location>
        <position position="1143"/>
    </location>
</feature>
<dbReference type="InterPro" id="IPR003661">
    <property type="entry name" value="HisK_dim/P_dom"/>
</dbReference>
<dbReference type="InterPro" id="IPR013655">
    <property type="entry name" value="PAS_fold_3"/>
</dbReference>
<dbReference type="InterPro" id="IPR003594">
    <property type="entry name" value="HATPase_dom"/>
</dbReference>
<dbReference type="RefSeq" id="WP_394162782.1">
    <property type="nucleotide sequence ID" value="NZ_JBHGCJ010000005.1"/>
</dbReference>
<dbReference type="Pfam" id="PF00497">
    <property type="entry name" value="SBP_bac_3"/>
    <property type="match status" value="1"/>
</dbReference>
<evidence type="ECO:0000256" key="4">
    <source>
        <dbReference type="ARBA" id="ARBA00023012"/>
    </source>
</evidence>
<dbReference type="CDD" id="cd17546">
    <property type="entry name" value="REC_hyHK_CKI1_RcsC-like"/>
    <property type="match status" value="1"/>
</dbReference>
<dbReference type="SMART" id="SM00448">
    <property type="entry name" value="REC"/>
    <property type="match status" value="1"/>
</dbReference>
<dbReference type="Gene3D" id="3.40.50.2300">
    <property type="match status" value="1"/>
</dbReference>
<keyword evidence="13" id="KW-1185">Reference proteome</keyword>
<organism evidence="12 13">
    <name type="scientific">Stenotrophomonas nematodicola</name>
    <dbReference type="NCBI Taxonomy" id="2656746"/>
    <lineage>
        <taxon>Bacteria</taxon>
        <taxon>Pseudomonadati</taxon>
        <taxon>Pseudomonadota</taxon>
        <taxon>Gammaproteobacteria</taxon>
        <taxon>Lysobacterales</taxon>
        <taxon>Lysobacteraceae</taxon>
        <taxon>Stenotrophomonas</taxon>
    </lineage>
</organism>
<dbReference type="CDD" id="cd01007">
    <property type="entry name" value="PBP2_BvgS_HisK_like"/>
    <property type="match status" value="2"/>
</dbReference>
<dbReference type="SUPFAM" id="SSF55874">
    <property type="entry name" value="ATPase domain of HSP90 chaperone/DNA topoisomerase II/histidine kinase"/>
    <property type="match status" value="1"/>
</dbReference>
<dbReference type="Pfam" id="PF00072">
    <property type="entry name" value="Response_reg"/>
    <property type="match status" value="1"/>
</dbReference>
<dbReference type="PANTHER" id="PTHR45339">
    <property type="entry name" value="HYBRID SIGNAL TRANSDUCTION HISTIDINE KINASE J"/>
    <property type="match status" value="1"/>
</dbReference>
<proteinExistence type="predicted"/>
<dbReference type="SMART" id="SM00388">
    <property type="entry name" value="HisKA"/>
    <property type="match status" value="1"/>
</dbReference>
<dbReference type="PROSITE" id="PS50112">
    <property type="entry name" value="PAS"/>
    <property type="match status" value="1"/>
</dbReference>
<evidence type="ECO:0000259" key="10">
    <source>
        <dbReference type="PROSITE" id="PS50112"/>
    </source>
</evidence>
<dbReference type="InterPro" id="IPR000014">
    <property type="entry name" value="PAS"/>
</dbReference>
<accession>A0ABW7CW84</accession>
<dbReference type="Pfam" id="PF02518">
    <property type="entry name" value="HATPase_c"/>
    <property type="match status" value="1"/>
</dbReference>
<dbReference type="SMART" id="SM00062">
    <property type="entry name" value="PBPb"/>
    <property type="match status" value="2"/>
</dbReference>
<dbReference type="CDD" id="cd00130">
    <property type="entry name" value="PAS"/>
    <property type="match status" value="1"/>
</dbReference>
<dbReference type="SUPFAM" id="SSF47226">
    <property type="entry name" value="Histidine-containing phosphotransfer domain, HPT domain"/>
    <property type="match status" value="1"/>
</dbReference>
<evidence type="ECO:0000313" key="12">
    <source>
        <dbReference type="EMBL" id="MFG6109216.1"/>
    </source>
</evidence>
<dbReference type="SUPFAM" id="SSF55785">
    <property type="entry name" value="PYP-like sensor domain (PAS domain)"/>
    <property type="match status" value="1"/>
</dbReference>
<evidence type="ECO:0000256" key="6">
    <source>
        <dbReference type="PROSITE-ProRule" id="PRU00169"/>
    </source>
</evidence>
<evidence type="ECO:0000256" key="7">
    <source>
        <dbReference type="SAM" id="SignalP"/>
    </source>
</evidence>
<dbReference type="SUPFAM" id="SSF47384">
    <property type="entry name" value="Homodimeric domain of signal transducing histidine kinase"/>
    <property type="match status" value="1"/>
</dbReference>
<dbReference type="Proteomes" id="UP001605261">
    <property type="component" value="Unassembled WGS sequence"/>
</dbReference>
<dbReference type="SMART" id="SM00387">
    <property type="entry name" value="HATPase_c"/>
    <property type="match status" value="1"/>
</dbReference>
<evidence type="ECO:0000256" key="2">
    <source>
        <dbReference type="ARBA" id="ARBA00012438"/>
    </source>
</evidence>
<keyword evidence="4" id="KW-0902">Two-component regulatory system</keyword>
<dbReference type="InterPro" id="IPR005467">
    <property type="entry name" value="His_kinase_dom"/>
</dbReference>
<dbReference type="EC" id="2.7.13.3" evidence="2"/>
<feature type="domain" description="Response regulatory" evidence="9">
    <location>
        <begin position="949"/>
        <end position="1068"/>
    </location>
</feature>
<dbReference type="Pfam" id="PF08447">
    <property type="entry name" value="PAS_3"/>
    <property type="match status" value="1"/>
</dbReference>
<feature type="modified residue" description="4-aspartylphosphate" evidence="6">
    <location>
        <position position="998"/>
    </location>
</feature>
<name>A0ABW7CW84_9GAMM</name>
<comment type="caution">
    <text evidence="12">The sequence shown here is derived from an EMBL/GenBank/DDBJ whole genome shotgun (WGS) entry which is preliminary data.</text>
</comment>
<dbReference type="PANTHER" id="PTHR45339:SF5">
    <property type="entry name" value="HISTIDINE KINASE"/>
    <property type="match status" value="1"/>
</dbReference>
<dbReference type="EMBL" id="JBHGCJ010000005">
    <property type="protein sequence ID" value="MFG6109216.1"/>
    <property type="molecule type" value="Genomic_DNA"/>
</dbReference>
<dbReference type="InterPro" id="IPR001638">
    <property type="entry name" value="Solute-binding_3/MltF_N"/>
</dbReference>
<protein>
    <recommendedName>
        <fullName evidence="2">histidine kinase</fullName>
        <ecNumber evidence="2">2.7.13.3</ecNumber>
    </recommendedName>
</protein>
<gene>
    <name evidence="12" type="ORF">ACEU0G_003225</name>
</gene>
<dbReference type="CDD" id="cd00082">
    <property type="entry name" value="HisKA"/>
    <property type="match status" value="1"/>
</dbReference>
<evidence type="ECO:0000259" key="11">
    <source>
        <dbReference type="PROSITE" id="PS50894"/>
    </source>
</evidence>
<evidence type="ECO:0000259" key="8">
    <source>
        <dbReference type="PROSITE" id="PS50109"/>
    </source>
</evidence>
<evidence type="ECO:0000313" key="13">
    <source>
        <dbReference type="Proteomes" id="UP001605261"/>
    </source>
</evidence>
<dbReference type="Gene3D" id="1.20.120.160">
    <property type="entry name" value="HPT domain"/>
    <property type="match status" value="1"/>
</dbReference>